<name>A0A127A0R0_9MICC</name>
<feature type="domain" description="Acyl-CoA thioesterase-like N-terminal HotDog" evidence="9">
    <location>
        <begin position="43"/>
        <end position="120"/>
    </location>
</feature>
<dbReference type="PANTHER" id="PTHR11066">
    <property type="entry name" value="ACYL-COA THIOESTERASE"/>
    <property type="match status" value="1"/>
</dbReference>
<evidence type="ECO:0000259" key="9">
    <source>
        <dbReference type="Pfam" id="PF13622"/>
    </source>
</evidence>
<keyword evidence="4" id="KW-0443">Lipid metabolism</keyword>
<dbReference type="STRING" id="37927.SA2016_2351"/>
<dbReference type="AlphaFoldDB" id="A0A127A0R0"/>
<dbReference type="OrthoDB" id="9781019at2"/>
<dbReference type="GO" id="GO:0047617">
    <property type="term" value="F:fatty acyl-CoA hydrolase activity"/>
    <property type="evidence" value="ECO:0007669"/>
    <property type="project" value="UniProtKB-EC"/>
</dbReference>
<evidence type="ECO:0000256" key="2">
    <source>
        <dbReference type="ARBA" id="ARBA00011881"/>
    </source>
</evidence>
<dbReference type="InterPro" id="IPR003703">
    <property type="entry name" value="Acyl_CoA_thio"/>
</dbReference>
<dbReference type="GO" id="GO:0009062">
    <property type="term" value="P:fatty acid catabolic process"/>
    <property type="evidence" value="ECO:0007669"/>
    <property type="project" value="TreeGrafter"/>
</dbReference>
<protein>
    <recommendedName>
        <fullName evidence="6">Acyl-CoA thioesterase 2</fullName>
    </recommendedName>
    <alternativeName>
        <fullName evidence="7">Thioesterase II</fullName>
    </alternativeName>
</protein>
<dbReference type="EMBL" id="CP014518">
    <property type="protein sequence ID" value="AMM33020.1"/>
    <property type="molecule type" value="Genomic_DNA"/>
</dbReference>
<dbReference type="PANTHER" id="PTHR11066:SF34">
    <property type="entry name" value="ACYL-COENZYME A THIOESTERASE 8"/>
    <property type="match status" value="1"/>
</dbReference>
<dbReference type="InterPro" id="IPR049449">
    <property type="entry name" value="TesB_ACOT8-like_N"/>
</dbReference>
<comment type="similarity">
    <text evidence="1">Belongs to the C/M/P thioester hydrolase family.</text>
</comment>
<dbReference type="InterPro" id="IPR029069">
    <property type="entry name" value="HotDog_dom_sf"/>
</dbReference>
<organism evidence="10 11">
    <name type="scientific">Sinomonas atrocyanea</name>
    <dbReference type="NCBI Taxonomy" id="37927"/>
    <lineage>
        <taxon>Bacteria</taxon>
        <taxon>Bacillati</taxon>
        <taxon>Actinomycetota</taxon>
        <taxon>Actinomycetes</taxon>
        <taxon>Micrococcales</taxon>
        <taxon>Micrococcaceae</taxon>
        <taxon>Sinomonas</taxon>
    </lineage>
</organism>
<comment type="catalytic activity">
    <reaction evidence="5">
        <text>a fatty acyl-CoA + H2O = a fatty acid + CoA + H(+)</text>
        <dbReference type="Rhea" id="RHEA:16781"/>
        <dbReference type="ChEBI" id="CHEBI:15377"/>
        <dbReference type="ChEBI" id="CHEBI:15378"/>
        <dbReference type="ChEBI" id="CHEBI:28868"/>
        <dbReference type="ChEBI" id="CHEBI:57287"/>
        <dbReference type="ChEBI" id="CHEBI:77636"/>
        <dbReference type="EC" id="3.1.2.20"/>
    </reaction>
    <physiologicalReaction direction="left-to-right" evidence="5">
        <dbReference type="Rhea" id="RHEA:16782"/>
    </physiologicalReaction>
</comment>
<evidence type="ECO:0000313" key="10">
    <source>
        <dbReference type="EMBL" id="AMM33020.1"/>
    </source>
</evidence>
<evidence type="ECO:0000256" key="7">
    <source>
        <dbReference type="ARBA" id="ARBA00079653"/>
    </source>
</evidence>
<dbReference type="InterPro" id="IPR025652">
    <property type="entry name" value="TesB_C"/>
</dbReference>
<evidence type="ECO:0000256" key="1">
    <source>
        <dbReference type="ARBA" id="ARBA00006538"/>
    </source>
</evidence>
<dbReference type="FunFam" id="2.40.160.210:FF:000001">
    <property type="entry name" value="Acyl-CoA thioesterase II"/>
    <property type="match status" value="1"/>
</dbReference>
<dbReference type="RefSeq" id="WP_066498200.1">
    <property type="nucleotide sequence ID" value="NZ_BJMO01000019.1"/>
</dbReference>
<evidence type="ECO:0000256" key="6">
    <source>
        <dbReference type="ARBA" id="ARBA00071120"/>
    </source>
</evidence>
<keyword evidence="11" id="KW-1185">Reference proteome</keyword>
<dbReference type="CDD" id="cd03444">
    <property type="entry name" value="Thioesterase_II_repeat1"/>
    <property type="match status" value="1"/>
</dbReference>
<comment type="subunit">
    <text evidence="2">Homotetramer.</text>
</comment>
<evidence type="ECO:0000313" key="11">
    <source>
        <dbReference type="Proteomes" id="UP000070134"/>
    </source>
</evidence>
<dbReference type="CDD" id="cd03445">
    <property type="entry name" value="Thioesterase_II_repeat2"/>
    <property type="match status" value="1"/>
</dbReference>
<evidence type="ECO:0000256" key="5">
    <source>
        <dbReference type="ARBA" id="ARBA00050943"/>
    </source>
</evidence>
<accession>A0A127A0R0</accession>
<gene>
    <name evidence="10" type="ORF">SA2016_2351</name>
</gene>
<dbReference type="Pfam" id="PF02551">
    <property type="entry name" value="Acyl_CoA_thio"/>
    <property type="match status" value="1"/>
</dbReference>
<proteinExistence type="inferred from homology"/>
<dbReference type="InterPro" id="IPR042171">
    <property type="entry name" value="Acyl-CoA_hotdog"/>
</dbReference>
<evidence type="ECO:0000256" key="3">
    <source>
        <dbReference type="ARBA" id="ARBA00022801"/>
    </source>
</evidence>
<dbReference type="Gene3D" id="2.40.160.210">
    <property type="entry name" value="Acyl-CoA thioesterase, double hotdog domain"/>
    <property type="match status" value="1"/>
</dbReference>
<dbReference type="Proteomes" id="UP000070134">
    <property type="component" value="Chromosome"/>
</dbReference>
<dbReference type="SUPFAM" id="SSF54637">
    <property type="entry name" value="Thioesterase/thiol ester dehydrase-isomerase"/>
    <property type="match status" value="2"/>
</dbReference>
<dbReference type="PATRIC" id="fig|37927.3.peg.2420"/>
<evidence type="ECO:0000259" key="8">
    <source>
        <dbReference type="Pfam" id="PF02551"/>
    </source>
</evidence>
<reference evidence="10 11" key="1">
    <citation type="submission" date="2016-02" db="EMBL/GenBank/DDBJ databases">
        <title>Complete genome of Sinomonas atrocyanea KCTC 3377.</title>
        <authorList>
            <person name="Kim K.M."/>
        </authorList>
    </citation>
    <scope>NUCLEOTIDE SEQUENCE [LARGE SCALE GENOMIC DNA]</scope>
    <source>
        <strain evidence="10 11">KCTC 3377</strain>
    </source>
</reference>
<dbReference type="Pfam" id="PF13622">
    <property type="entry name" value="4HBT_3"/>
    <property type="match status" value="1"/>
</dbReference>
<dbReference type="KEGG" id="satk:SA2016_2351"/>
<keyword evidence="3" id="KW-0378">Hydrolase</keyword>
<dbReference type="GO" id="GO:0006637">
    <property type="term" value="P:acyl-CoA metabolic process"/>
    <property type="evidence" value="ECO:0007669"/>
    <property type="project" value="InterPro"/>
</dbReference>
<feature type="domain" description="Acyl-CoA thioesterase 2 C-terminal" evidence="8">
    <location>
        <begin position="178"/>
        <end position="290"/>
    </location>
</feature>
<evidence type="ECO:0000256" key="4">
    <source>
        <dbReference type="ARBA" id="ARBA00023098"/>
    </source>
</evidence>
<sequence length="300" mass="32992">MTSAARRSGPTGTLLTLLDLDDLGGARTDKDVFVGPSERQPRHRVFGGQVLAQSLVAASRTVTGERPVHSMHAYFLRPGDADKSITFGVERLRDGRSFSARQVHAYQDGNPILSMIASFQEESEGVEHQSAMPEGIPDPESLPSTADLLGEIDHPVAQYWAFDRPFDVRHVDPAIYISSSGPQVARNAVWMKTIEPMPDDDMLHRAALAFASDYTLLEPVLRRHGLSWITPGMSVASLDHAMWWHRPVRVDEWLLYVQESPSAQGARGLGAGKVFNRHGVHVASVAQEGMVRLPYLEGPA</sequence>